<comment type="caution">
    <text evidence="2">The sequence shown here is derived from an EMBL/GenBank/DDBJ whole genome shotgun (WGS) entry which is preliminary data.</text>
</comment>
<dbReference type="Pfam" id="PF15968">
    <property type="entry name" value="RexB"/>
    <property type="match status" value="1"/>
</dbReference>
<accession>A0A1S8Y732</accession>
<keyword evidence="1" id="KW-1133">Transmembrane helix</keyword>
<dbReference type="STRING" id="1926881.BTJ39_23800"/>
<sequence length="139" mass="15179">MPGVLLFVFPFLPVIAAYIILRHAAPTISFSEHRDALGAALSSYSGTTIAILIAALTFVIGLRGKNIRKVKNYGYMTSVIILYGLTFAELGIVFFMGLFLMATSKEPIFLLPSLTIGLSASSMMHISIILFQMLKFAKN</sequence>
<dbReference type="OrthoDB" id="6624726at2"/>
<keyword evidence="1" id="KW-0812">Transmembrane</keyword>
<organism evidence="2 3">
    <name type="scientific">Izhakiella australiensis</name>
    <dbReference type="NCBI Taxonomy" id="1926881"/>
    <lineage>
        <taxon>Bacteria</taxon>
        <taxon>Pseudomonadati</taxon>
        <taxon>Pseudomonadota</taxon>
        <taxon>Gammaproteobacteria</taxon>
        <taxon>Enterobacterales</taxon>
        <taxon>Erwiniaceae</taxon>
        <taxon>Izhakiella</taxon>
    </lineage>
</organism>
<keyword evidence="1" id="KW-0472">Membrane</keyword>
<name>A0A1S8Y732_9GAMM</name>
<feature type="transmembrane region" description="Helical" evidence="1">
    <location>
        <begin position="74"/>
        <end position="102"/>
    </location>
</feature>
<evidence type="ECO:0000256" key="1">
    <source>
        <dbReference type="SAM" id="Phobius"/>
    </source>
</evidence>
<dbReference type="EMBL" id="MRUL01000042">
    <property type="protein sequence ID" value="OON34648.1"/>
    <property type="molecule type" value="Genomic_DNA"/>
</dbReference>
<reference evidence="2 3" key="1">
    <citation type="submission" date="2016-12" db="EMBL/GenBank/DDBJ databases">
        <title>Izhakiella australiana sp. nov. of genus Izhakiella isolated from Australian desert.</title>
        <authorList>
            <person name="Ji M."/>
        </authorList>
    </citation>
    <scope>NUCLEOTIDE SEQUENCE [LARGE SCALE GENOMIC DNA]</scope>
    <source>
        <strain evidence="2 3">D4N98</strain>
    </source>
</reference>
<proteinExistence type="predicted"/>
<dbReference type="InterPro" id="IPR031892">
    <property type="entry name" value="RexB"/>
</dbReference>
<keyword evidence="3" id="KW-1185">Reference proteome</keyword>
<feature type="transmembrane region" description="Helical" evidence="1">
    <location>
        <begin position="108"/>
        <end position="131"/>
    </location>
</feature>
<gene>
    <name evidence="2" type="ORF">BTJ39_23800</name>
</gene>
<evidence type="ECO:0000313" key="2">
    <source>
        <dbReference type="EMBL" id="OON34648.1"/>
    </source>
</evidence>
<dbReference type="AlphaFoldDB" id="A0A1S8Y732"/>
<feature type="transmembrane region" description="Helical" evidence="1">
    <location>
        <begin position="40"/>
        <end position="62"/>
    </location>
</feature>
<evidence type="ECO:0000313" key="3">
    <source>
        <dbReference type="Proteomes" id="UP000190667"/>
    </source>
</evidence>
<protein>
    <submittedName>
        <fullName evidence="2">Biopolymer transporter ExbB</fullName>
    </submittedName>
</protein>
<dbReference type="Proteomes" id="UP000190667">
    <property type="component" value="Unassembled WGS sequence"/>
</dbReference>